<dbReference type="AlphaFoldDB" id="A0A1M4XRY3"/>
<keyword evidence="1" id="KW-0812">Transmembrane</keyword>
<evidence type="ECO:0000313" key="3">
    <source>
        <dbReference type="Proteomes" id="UP000184128"/>
    </source>
</evidence>
<name>A0A1M4XRY3_9LACT</name>
<reference evidence="2 3" key="1">
    <citation type="submission" date="2016-11" db="EMBL/GenBank/DDBJ databases">
        <authorList>
            <person name="Jaros S."/>
            <person name="Januszkiewicz K."/>
            <person name="Wedrychowicz H."/>
        </authorList>
    </citation>
    <scope>NUCLEOTIDE SEQUENCE [LARGE SCALE GENOMIC DNA]</scope>
    <source>
        <strain evidence="2 3">DSM 15692</strain>
    </source>
</reference>
<feature type="transmembrane region" description="Helical" evidence="1">
    <location>
        <begin position="12"/>
        <end position="36"/>
    </location>
</feature>
<dbReference type="Proteomes" id="UP000184128">
    <property type="component" value="Unassembled WGS sequence"/>
</dbReference>
<organism evidence="2 3">
    <name type="scientific">Atopostipes suicloacalis DSM 15692</name>
    <dbReference type="NCBI Taxonomy" id="1121025"/>
    <lineage>
        <taxon>Bacteria</taxon>
        <taxon>Bacillati</taxon>
        <taxon>Bacillota</taxon>
        <taxon>Bacilli</taxon>
        <taxon>Lactobacillales</taxon>
        <taxon>Carnobacteriaceae</taxon>
        <taxon>Atopostipes</taxon>
    </lineage>
</organism>
<accession>A0A1M4XRY3</accession>
<dbReference type="RefSeq" id="WP_073298255.1">
    <property type="nucleotide sequence ID" value="NZ_FQUF01000023.1"/>
</dbReference>
<feature type="transmembrane region" description="Helical" evidence="1">
    <location>
        <begin position="88"/>
        <end position="107"/>
    </location>
</feature>
<sequence length="120" mass="13454">MEALTNNLYDMMFIFVNFITVLIEIWGVLVIVVALGKEIYTTIFKFNFNYLSINKDNSLNASLASALEVLLAAEILKTITITDYTNLFIITALIILRIAITLLLVWGTSSKNGEQEKSTV</sequence>
<dbReference type="InterPro" id="IPR012427">
    <property type="entry name" value="DUF1622"/>
</dbReference>
<evidence type="ECO:0008006" key="4">
    <source>
        <dbReference type="Google" id="ProtNLM"/>
    </source>
</evidence>
<evidence type="ECO:0000313" key="2">
    <source>
        <dbReference type="EMBL" id="SHE96249.1"/>
    </source>
</evidence>
<keyword evidence="1" id="KW-1133">Transmembrane helix</keyword>
<dbReference type="Pfam" id="PF07784">
    <property type="entry name" value="DUF1622"/>
    <property type="match status" value="1"/>
</dbReference>
<gene>
    <name evidence="2" type="ORF">SAMN02745249_01511</name>
</gene>
<dbReference type="EMBL" id="FQUF01000023">
    <property type="protein sequence ID" value="SHE96249.1"/>
    <property type="molecule type" value="Genomic_DNA"/>
</dbReference>
<protein>
    <recommendedName>
        <fullName evidence="4">DUF1622 domain-containing protein</fullName>
    </recommendedName>
</protein>
<dbReference type="STRING" id="1121025.SAMN02745249_01511"/>
<evidence type="ECO:0000256" key="1">
    <source>
        <dbReference type="SAM" id="Phobius"/>
    </source>
</evidence>
<keyword evidence="3" id="KW-1185">Reference proteome</keyword>
<keyword evidence="1" id="KW-0472">Membrane</keyword>
<proteinExistence type="predicted"/>